<evidence type="ECO:0000256" key="2">
    <source>
        <dbReference type="ARBA" id="ARBA00022980"/>
    </source>
</evidence>
<comment type="similarity">
    <text evidence="1 4 5">Belongs to the bacterial ribosomal protein bL35 family.</text>
</comment>
<dbReference type="Proteomes" id="UP000178162">
    <property type="component" value="Unassembled WGS sequence"/>
</dbReference>
<evidence type="ECO:0000256" key="6">
    <source>
        <dbReference type="SAM" id="MobiDB-lite"/>
    </source>
</evidence>
<evidence type="ECO:0000256" key="3">
    <source>
        <dbReference type="ARBA" id="ARBA00023274"/>
    </source>
</evidence>
<dbReference type="GO" id="GO:0003735">
    <property type="term" value="F:structural constituent of ribosome"/>
    <property type="evidence" value="ECO:0007669"/>
    <property type="project" value="InterPro"/>
</dbReference>
<reference evidence="7 8" key="1">
    <citation type="journal article" date="2016" name="Nat. Commun.">
        <title>Thousands of microbial genomes shed light on interconnected biogeochemical processes in an aquifer system.</title>
        <authorList>
            <person name="Anantharaman K."/>
            <person name="Brown C.T."/>
            <person name="Hug L.A."/>
            <person name="Sharon I."/>
            <person name="Castelle C.J."/>
            <person name="Probst A.J."/>
            <person name="Thomas B.C."/>
            <person name="Singh A."/>
            <person name="Wilkins M.J."/>
            <person name="Karaoz U."/>
            <person name="Brodie E.L."/>
            <person name="Williams K.H."/>
            <person name="Hubbard S.S."/>
            <person name="Banfield J.F."/>
        </authorList>
    </citation>
    <scope>NUCLEOTIDE SEQUENCE [LARGE SCALE GENOMIC DNA]</scope>
</reference>
<keyword evidence="2 4" id="KW-0689">Ribosomal protein</keyword>
<name>A0A1G1WCP0_9BACT</name>
<accession>A0A1G1WCP0</accession>
<sequence length="65" mass="7710">MPKTKTKKSYQKRFKVTPRGKVVTQGSYSSHLKEKKRKSRLRRQKEPIILNKTESIKVKRQLGLK</sequence>
<feature type="region of interest" description="Disordered" evidence="6">
    <location>
        <begin position="22"/>
        <end position="52"/>
    </location>
</feature>
<organism evidence="7 8">
    <name type="scientific">Candidatus Woykebacteria bacterium RBG_16_39_9b</name>
    <dbReference type="NCBI Taxonomy" id="1802595"/>
    <lineage>
        <taxon>Bacteria</taxon>
        <taxon>Candidatus Woykeibacteriota</taxon>
    </lineage>
</organism>
<dbReference type="Pfam" id="PF01632">
    <property type="entry name" value="Ribosomal_L35p"/>
    <property type="match status" value="1"/>
</dbReference>
<comment type="caution">
    <text evidence="7">The sequence shown here is derived from an EMBL/GenBank/DDBJ whole genome shotgun (WGS) entry which is preliminary data.</text>
</comment>
<keyword evidence="3 4" id="KW-0687">Ribonucleoprotein</keyword>
<dbReference type="PRINTS" id="PR00064">
    <property type="entry name" value="RIBOSOMALL35"/>
</dbReference>
<dbReference type="HAMAP" id="MF_00514">
    <property type="entry name" value="Ribosomal_bL35"/>
    <property type="match status" value="1"/>
</dbReference>
<dbReference type="InterPro" id="IPR001706">
    <property type="entry name" value="Ribosomal_bL35"/>
</dbReference>
<dbReference type="GO" id="GO:0005840">
    <property type="term" value="C:ribosome"/>
    <property type="evidence" value="ECO:0007669"/>
    <property type="project" value="UniProtKB-KW"/>
</dbReference>
<dbReference type="STRING" id="1802595.A2134_01535"/>
<dbReference type="Gene3D" id="4.10.410.60">
    <property type="match status" value="1"/>
</dbReference>
<evidence type="ECO:0000313" key="8">
    <source>
        <dbReference type="Proteomes" id="UP000178162"/>
    </source>
</evidence>
<evidence type="ECO:0000256" key="1">
    <source>
        <dbReference type="ARBA" id="ARBA00006598"/>
    </source>
</evidence>
<evidence type="ECO:0000256" key="4">
    <source>
        <dbReference type="HAMAP-Rule" id="MF_00514"/>
    </source>
</evidence>
<dbReference type="InterPro" id="IPR021137">
    <property type="entry name" value="Ribosomal_bL35-like"/>
</dbReference>
<proteinExistence type="inferred from homology"/>
<dbReference type="EMBL" id="MHCR01000015">
    <property type="protein sequence ID" value="OGY25458.1"/>
    <property type="molecule type" value="Genomic_DNA"/>
</dbReference>
<gene>
    <name evidence="4" type="primary">rpmI</name>
    <name evidence="7" type="ORF">A2134_01535</name>
</gene>
<dbReference type="SUPFAM" id="SSF143034">
    <property type="entry name" value="L35p-like"/>
    <property type="match status" value="1"/>
</dbReference>
<evidence type="ECO:0000256" key="5">
    <source>
        <dbReference type="RuleBase" id="RU000568"/>
    </source>
</evidence>
<feature type="compositionally biased region" description="Basic residues" evidence="6">
    <location>
        <begin position="33"/>
        <end position="43"/>
    </location>
</feature>
<dbReference type="InterPro" id="IPR037229">
    <property type="entry name" value="Ribosomal_bL35_sf"/>
</dbReference>
<protein>
    <recommendedName>
        <fullName evidence="4">Large ribosomal subunit protein bL35</fullName>
    </recommendedName>
</protein>
<dbReference type="GO" id="GO:0006412">
    <property type="term" value="P:translation"/>
    <property type="evidence" value="ECO:0007669"/>
    <property type="project" value="UniProtKB-UniRule"/>
</dbReference>
<dbReference type="AlphaFoldDB" id="A0A1G1WCP0"/>
<dbReference type="GO" id="GO:1990904">
    <property type="term" value="C:ribonucleoprotein complex"/>
    <property type="evidence" value="ECO:0007669"/>
    <property type="project" value="UniProtKB-KW"/>
</dbReference>
<evidence type="ECO:0000313" key="7">
    <source>
        <dbReference type="EMBL" id="OGY25458.1"/>
    </source>
</evidence>